<organism evidence="1 2">
    <name type="scientific">Spiroplasma gladiatoris</name>
    <dbReference type="NCBI Taxonomy" id="2143"/>
    <lineage>
        <taxon>Bacteria</taxon>
        <taxon>Bacillati</taxon>
        <taxon>Mycoplasmatota</taxon>
        <taxon>Mollicutes</taxon>
        <taxon>Entomoplasmatales</taxon>
        <taxon>Spiroplasmataceae</taxon>
        <taxon>Spiroplasma</taxon>
    </lineage>
</organism>
<evidence type="ECO:0000313" key="2">
    <source>
        <dbReference type="Proteomes" id="UP000294309"/>
    </source>
</evidence>
<sequence length="109" mass="12906">MAKFENGIIDFDKNDIENAWLNSPGLVNRDEKDYKMCYICKFHMIKTNFNNAELGSFGWIVDLINLKKLDLNSNNFIAIHPWCIEYKKKTDNRSILKKVKSQLWVFNEN</sequence>
<dbReference type="AlphaFoldDB" id="A0A4P7AI95"/>
<accession>A0A4P7AI95</accession>
<dbReference type="Proteomes" id="UP000294309">
    <property type="component" value="Chromosome"/>
</dbReference>
<name>A0A4P7AI95_9MOLU</name>
<gene>
    <name evidence="1" type="ORF">SGLAD_v1c02490</name>
</gene>
<keyword evidence="2" id="KW-1185">Reference proteome</keyword>
<evidence type="ECO:0000313" key="1">
    <source>
        <dbReference type="EMBL" id="QBQ07448.1"/>
    </source>
</evidence>
<protein>
    <submittedName>
        <fullName evidence="1">Uncharacterized protein</fullName>
    </submittedName>
</protein>
<dbReference type="EMBL" id="CP038013">
    <property type="protein sequence ID" value="QBQ07448.1"/>
    <property type="molecule type" value="Genomic_DNA"/>
</dbReference>
<reference evidence="1 2" key="1">
    <citation type="submission" date="2019-03" db="EMBL/GenBank/DDBJ databases">
        <title>Complete genome sequence of Spiroplasma gladiatoris TG-1 (DSM 22552).</title>
        <authorList>
            <person name="Lin Y.-C."/>
            <person name="Chou L."/>
            <person name="Kuo C.-H."/>
        </authorList>
    </citation>
    <scope>NUCLEOTIDE SEQUENCE [LARGE SCALE GENOMIC DNA]</scope>
    <source>
        <strain evidence="1 2">TG-1</strain>
    </source>
</reference>
<dbReference type="OrthoDB" id="391956at2"/>
<dbReference type="RefSeq" id="WP_134297240.1">
    <property type="nucleotide sequence ID" value="NZ_CP038013.1"/>
</dbReference>
<proteinExistence type="predicted"/>
<dbReference type="KEGG" id="sgq:SGLAD_v1c02490"/>